<organism evidence="2 3">
    <name type="scientific">Heligmosomoides polygyrus</name>
    <name type="common">Parasitic roundworm</name>
    <dbReference type="NCBI Taxonomy" id="6339"/>
    <lineage>
        <taxon>Eukaryota</taxon>
        <taxon>Metazoa</taxon>
        <taxon>Ecdysozoa</taxon>
        <taxon>Nematoda</taxon>
        <taxon>Chromadorea</taxon>
        <taxon>Rhabditida</taxon>
        <taxon>Rhabditina</taxon>
        <taxon>Rhabditomorpha</taxon>
        <taxon>Strongyloidea</taxon>
        <taxon>Heligmosomidae</taxon>
        <taxon>Heligmosomoides</taxon>
    </lineage>
</organism>
<accession>A0A3P8E450</accession>
<keyword evidence="2" id="KW-1185">Reference proteome</keyword>
<accession>A0A183GRV3</accession>
<gene>
    <name evidence="1" type="ORF">HPBE_LOCUS25422</name>
</gene>
<evidence type="ECO:0000313" key="3">
    <source>
        <dbReference type="WBParaSite" id="HPBE_0002542301-mRNA-1"/>
    </source>
</evidence>
<name>A0A183GRV3_HELPZ</name>
<sequence>MRSDSLLPALRCSPSDDVADAVTVSVDDVGDGSDDVCGDVGVGDVGDGLSVTGSSVDDASPKYNIGLAFVYTYAAARRGTMVGVDIDRAARKIDIYGDRGAAPHGGASIN</sequence>
<dbReference type="Proteomes" id="UP000050761">
    <property type="component" value="Unassembled WGS sequence"/>
</dbReference>
<protein>
    <submittedName>
        <fullName evidence="3">Omp85 domain-containing protein</fullName>
    </submittedName>
</protein>
<dbReference type="WBParaSite" id="HPBE_0002542301-mRNA-1">
    <property type="protein sequence ID" value="HPBE_0002542301-mRNA-1"/>
    <property type="gene ID" value="HPBE_0002542301"/>
</dbReference>
<reference evidence="1 2" key="1">
    <citation type="submission" date="2018-11" db="EMBL/GenBank/DDBJ databases">
        <authorList>
            <consortium name="Pathogen Informatics"/>
        </authorList>
    </citation>
    <scope>NUCLEOTIDE SEQUENCE [LARGE SCALE GENOMIC DNA]</scope>
</reference>
<evidence type="ECO:0000313" key="1">
    <source>
        <dbReference type="EMBL" id="VDP51211.1"/>
    </source>
</evidence>
<proteinExistence type="predicted"/>
<evidence type="ECO:0000313" key="2">
    <source>
        <dbReference type="Proteomes" id="UP000050761"/>
    </source>
</evidence>
<dbReference type="AlphaFoldDB" id="A0A183GRV3"/>
<reference evidence="3" key="2">
    <citation type="submission" date="2019-09" db="UniProtKB">
        <authorList>
            <consortium name="WormBaseParasite"/>
        </authorList>
    </citation>
    <scope>IDENTIFICATION</scope>
</reference>
<dbReference type="EMBL" id="UZAH01037886">
    <property type="protein sequence ID" value="VDP51211.1"/>
    <property type="molecule type" value="Genomic_DNA"/>
</dbReference>